<evidence type="ECO:0000313" key="1">
    <source>
        <dbReference type="EMBL" id="EDM14703.1"/>
    </source>
</evidence>
<dbReference type="Proteomes" id="UP000234681">
    <property type="component" value="Chromosome 18"/>
</dbReference>
<sequence length="94" mass="10542">MPRSTSIPVVSVHSPLCDIYSGADGVVHWLHHVQDSARSSCQKILLTFIFLCVRHVSGLDFRWLQDNLPLIKVMVSFALGSRTTLFSIYATKLL</sequence>
<protein>
    <submittedName>
        <fullName evidence="1">Lectin, mannose-binding, 1, isoform CRA_b</fullName>
    </submittedName>
</protein>
<name>A6IXS1_RAT</name>
<dbReference type="RGD" id="71020">
    <property type="gene designation" value="Lman1"/>
</dbReference>
<accession>A6IXS1</accession>
<dbReference type="EMBL" id="CH473971">
    <property type="protein sequence ID" value="EDM14703.1"/>
    <property type="molecule type" value="Genomic_DNA"/>
</dbReference>
<dbReference type="AlphaFoldDB" id="A6IXS1"/>
<proteinExistence type="predicted"/>
<evidence type="ECO:0000313" key="3">
    <source>
        <dbReference type="RGD" id="71020"/>
    </source>
</evidence>
<gene>
    <name evidence="1 3" type="primary">Lman1</name>
    <name evidence="1" type="ORF">rCG_46856</name>
</gene>
<evidence type="ECO:0000313" key="2">
    <source>
        <dbReference type="Proteomes" id="UP000234681"/>
    </source>
</evidence>
<reference evidence="2" key="1">
    <citation type="submission" date="2005-09" db="EMBL/GenBank/DDBJ databases">
        <authorList>
            <person name="Mural R.J."/>
            <person name="Li P.W."/>
            <person name="Adams M.D."/>
            <person name="Amanatides P.G."/>
            <person name="Baden-Tillson H."/>
            <person name="Barnstead M."/>
            <person name="Chin S.H."/>
            <person name="Dew I."/>
            <person name="Evans C.A."/>
            <person name="Ferriera S."/>
            <person name="Flanigan M."/>
            <person name="Fosler C."/>
            <person name="Glodek A."/>
            <person name="Gu Z."/>
            <person name="Holt R.A."/>
            <person name="Jennings D."/>
            <person name="Kraft C.L."/>
            <person name="Lu F."/>
            <person name="Nguyen T."/>
            <person name="Nusskern D.R."/>
            <person name="Pfannkoch C.M."/>
            <person name="Sitter C."/>
            <person name="Sutton G.G."/>
            <person name="Venter J.C."/>
            <person name="Wang Z."/>
            <person name="Woodage T."/>
            <person name="Zheng X.H."/>
            <person name="Zhong F."/>
        </authorList>
    </citation>
    <scope>NUCLEOTIDE SEQUENCE [LARGE SCALE GENOMIC DNA]</scope>
    <source>
        <strain>BN</strain>
        <strain evidence="2">Sprague-Dawley</strain>
    </source>
</reference>
<organism evidence="1 2">
    <name type="scientific">Rattus norvegicus</name>
    <name type="common">Rat</name>
    <dbReference type="NCBI Taxonomy" id="10116"/>
    <lineage>
        <taxon>Eukaryota</taxon>
        <taxon>Metazoa</taxon>
        <taxon>Chordata</taxon>
        <taxon>Craniata</taxon>
        <taxon>Vertebrata</taxon>
        <taxon>Euteleostomi</taxon>
        <taxon>Mammalia</taxon>
        <taxon>Eutheria</taxon>
        <taxon>Euarchontoglires</taxon>
        <taxon>Glires</taxon>
        <taxon>Rodentia</taxon>
        <taxon>Myomorpha</taxon>
        <taxon>Muroidea</taxon>
        <taxon>Muridae</taxon>
        <taxon>Murinae</taxon>
        <taxon>Rattus</taxon>
    </lineage>
</organism>